<proteinExistence type="predicted"/>
<evidence type="ECO:0000313" key="2">
    <source>
        <dbReference type="Proteomes" id="UP000587760"/>
    </source>
</evidence>
<sequence>MIFDFTNYIKDLTFQLENHYQKKLKLSHKELVHFFHQYIIDETDPISLKDKIKKINYNNINSEFPYIIGKISYWREKAISKNIFHPRDDVQPSNRRRKKRIIDYLNDELRYSYNLSGFLSDYASKTHYRVESDILYGGKLTIPSILEYNYSNNRNTCVGKEFTFPGLRDLRVIKDQEAFPSYFIKNTRLLEVVIDKYFKKVKTEPVVELLSYLNKNTKSKIIIRLSKENFSETVYFDLINRLSSSFIFKTTDQNSFIDVFYCFNENEILKLEELISLSS</sequence>
<name>A0A841RC50_9SPIO</name>
<protein>
    <submittedName>
        <fullName evidence="1">Uncharacterized protein</fullName>
    </submittedName>
</protein>
<dbReference type="EMBL" id="JACHGJ010000006">
    <property type="protein sequence ID" value="MBB6481523.1"/>
    <property type="molecule type" value="Genomic_DNA"/>
</dbReference>
<keyword evidence="2" id="KW-1185">Reference proteome</keyword>
<dbReference type="RefSeq" id="WP_184747761.1">
    <property type="nucleotide sequence ID" value="NZ_JACHGJ010000006.1"/>
</dbReference>
<reference evidence="1 2" key="1">
    <citation type="submission" date="2020-08" db="EMBL/GenBank/DDBJ databases">
        <title>Genomic Encyclopedia of Type Strains, Phase IV (KMG-IV): sequencing the most valuable type-strain genomes for metagenomic binning, comparative biology and taxonomic classification.</title>
        <authorList>
            <person name="Goeker M."/>
        </authorList>
    </citation>
    <scope>NUCLEOTIDE SEQUENCE [LARGE SCALE GENOMIC DNA]</scope>
    <source>
        <strain evidence="1 2">DSM 2461</strain>
    </source>
</reference>
<accession>A0A841RC50</accession>
<gene>
    <name evidence="1" type="ORF">HNR50_003203</name>
</gene>
<comment type="caution">
    <text evidence="1">The sequence shown here is derived from an EMBL/GenBank/DDBJ whole genome shotgun (WGS) entry which is preliminary data.</text>
</comment>
<dbReference type="Proteomes" id="UP000587760">
    <property type="component" value="Unassembled WGS sequence"/>
</dbReference>
<dbReference type="AlphaFoldDB" id="A0A841RC50"/>
<evidence type="ECO:0000313" key="1">
    <source>
        <dbReference type="EMBL" id="MBB6481523.1"/>
    </source>
</evidence>
<organism evidence="1 2">
    <name type="scientific">Spirochaeta isovalerica</name>
    <dbReference type="NCBI Taxonomy" id="150"/>
    <lineage>
        <taxon>Bacteria</taxon>
        <taxon>Pseudomonadati</taxon>
        <taxon>Spirochaetota</taxon>
        <taxon>Spirochaetia</taxon>
        <taxon>Spirochaetales</taxon>
        <taxon>Spirochaetaceae</taxon>
        <taxon>Spirochaeta</taxon>
    </lineage>
</organism>